<reference evidence="1 2" key="1">
    <citation type="journal article" date="2016" name="Environ. Microbiol.">
        <title>Genomic resolution of a cold subsurface aquifer community provides metabolic insights for novel microbes adapted to high CO concentrations.</title>
        <authorList>
            <person name="Probst A.J."/>
            <person name="Castelle C.J."/>
            <person name="Singh A."/>
            <person name="Brown C.T."/>
            <person name="Anantharaman K."/>
            <person name="Sharon I."/>
            <person name="Hug L.A."/>
            <person name="Burstein D."/>
            <person name="Emerson J.B."/>
            <person name="Thomas B.C."/>
            <person name="Banfield J.F."/>
        </authorList>
    </citation>
    <scope>NUCLEOTIDE SEQUENCE [LARGE SCALE GENOMIC DNA]</scope>
    <source>
        <strain evidence="1">CG1_02_42_45</strain>
    </source>
</reference>
<dbReference type="NCBIfam" id="TIGR02532">
    <property type="entry name" value="IV_pilin_GFxxxE"/>
    <property type="match status" value="1"/>
</dbReference>
<dbReference type="SUPFAM" id="SSF54523">
    <property type="entry name" value="Pili subunits"/>
    <property type="match status" value="1"/>
</dbReference>
<dbReference type="InterPro" id="IPR012902">
    <property type="entry name" value="N_methyl_site"/>
</dbReference>
<dbReference type="InterPro" id="IPR045584">
    <property type="entry name" value="Pilin-like"/>
</dbReference>
<dbReference type="EMBL" id="MNUJ01000024">
    <property type="protein sequence ID" value="OIN89831.1"/>
    <property type="molecule type" value="Genomic_DNA"/>
</dbReference>
<gene>
    <name evidence="1" type="ORF">AUJ40_01225</name>
</gene>
<comment type="caution">
    <text evidence="1">The sequence shown here is derived from an EMBL/GenBank/DDBJ whole genome shotgun (WGS) entry which is preliminary data.</text>
</comment>
<dbReference type="AlphaFoldDB" id="A0A1J4RSG1"/>
<accession>A0A1J4RSG1</accession>
<dbReference type="Proteomes" id="UP000182753">
    <property type="component" value="Unassembled WGS sequence"/>
</dbReference>
<dbReference type="Gene3D" id="3.30.700.10">
    <property type="entry name" value="Glycoprotein, Type 4 Pilin"/>
    <property type="match status" value="1"/>
</dbReference>
<evidence type="ECO:0000313" key="2">
    <source>
        <dbReference type="Proteomes" id="UP000182753"/>
    </source>
</evidence>
<protein>
    <recommendedName>
        <fullName evidence="3">General secretion pathway GspH domain-containing protein</fullName>
    </recommendedName>
</protein>
<proteinExistence type="predicted"/>
<sequence length="146" mass="15802">MKKPGFTLIEILLAIAIIVLLAALSVPFYTSTLVSTQSKDTTIEIVQSLRRAKIKALAAVADDNWGVAVGQDDKITLFKGSSYVSRDQNLDEAFALPPSITSFDGLSEIIFLKSTGNPNTIGDITFIDSNNQNHKISINPEGTIDF</sequence>
<evidence type="ECO:0000313" key="1">
    <source>
        <dbReference type="EMBL" id="OIN89831.1"/>
    </source>
</evidence>
<dbReference type="Pfam" id="PF07963">
    <property type="entry name" value="N_methyl"/>
    <property type="match status" value="1"/>
</dbReference>
<organism evidence="1 2">
    <name type="scientific">Candidatus Berkelbacteria bacterium CG1_02_42_45</name>
    <dbReference type="NCBI Taxonomy" id="1805036"/>
    <lineage>
        <taxon>Bacteria</taxon>
        <taxon>Candidatus Berkelbacteria</taxon>
    </lineage>
</organism>
<name>A0A1J4RSG1_9BACT</name>
<evidence type="ECO:0008006" key="3">
    <source>
        <dbReference type="Google" id="ProtNLM"/>
    </source>
</evidence>